<dbReference type="InterPro" id="IPR050445">
    <property type="entry name" value="Bact_polysacc_biosynth/exp"/>
</dbReference>
<keyword evidence="4" id="KW-1133">Transmembrane helix</keyword>
<dbReference type="PANTHER" id="PTHR32309:SF13">
    <property type="entry name" value="FERRIC ENTEROBACTIN TRANSPORT PROTEIN FEPE"/>
    <property type="match status" value="1"/>
</dbReference>
<evidence type="ECO:0000256" key="4">
    <source>
        <dbReference type="ARBA" id="ARBA00022989"/>
    </source>
</evidence>
<evidence type="ECO:0000259" key="6">
    <source>
        <dbReference type="Pfam" id="PF02706"/>
    </source>
</evidence>
<evidence type="ECO:0000259" key="7">
    <source>
        <dbReference type="Pfam" id="PF13807"/>
    </source>
</evidence>
<gene>
    <name evidence="8" type="ORF">G4V39_02960</name>
</gene>
<proteinExistence type="predicted"/>
<sequence length="521" mass="60674">MEANQQAQFDLDKYLNLARRRKWILIFTPIPLLILGILYCFTAPKVYKTSTTIVVVRQKVPESYVQSTVTGDVQERIQAIWQEITSRTNLERVIEQFDLYPEMRAKYPMETVVETMRKKIKVEIPRRSKGNIFVLSYEGRDPVLIARVTNALANMFIEENLKLREEQARSTSEFLAQELARMEAELLKREKAIKDFKKKYMGELPEQRQTNMAMLQRLTDQLEIIQENIRAAEDRKILLQRQLNEEIELQKRRQKEALSASTRDETREGTSDVEILKKRLASLLTRYTEQHPDVIRLKAMIKKLEKEQKEEAKDSKTKDDNQVINPVILDIKRQLEALNIELSKLRLEAKDVKKKIQFYQKRLENTAEREQQLIDLTRDYENLQKTYQTLLAKKIAAEQAEALERYQKGEQFRIIDPARVPEKPSKPNVKKILALTLVLSLGLGVGLALAMEFLSKAFYDVEQVETELKIPVIAAVPLILNQKERRRRFYKNLVFTGMAVVGYLIVAGLLFLLIKNNPGLI</sequence>
<dbReference type="InterPro" id="IPR014345">
    <property type="entry name" value="XrtA_polysacc_chain"/>
</dbReference>
<dbReference type="AlphaFoldDB" id="A0A6G7PV49"/>
<dbReference type="NCBIfam" id="TIGR03007">
    <property type="entry name" value="pepcterm_ChnLen"/>
    <property type="match status" value="1"/>
</dbReference>
<dbReference type="EMBL" id="CP048877">
    <property type="protein sequence ID" value="QIJ71303.1"/>
    <property type="molecule type" value="Genomic_DNA"/>
</dbReference>
<protein>
    <submittedName>
        <fullName evidence="8">Uncharacterized protein</fullName>
    </submittedName>
</protein>
<evidence type="ECO:0000313" key="8">
    <source>
        <dbReference type="EMBL" id="QIJ71303.1"/>
    </source>
</evidence>
<keyword evidence="5" id="KW-0472">Membrane</keyword>
<dbReference type="InterPro" id="IPR003856">
    <property type="entry name" value="LPS_length_determ_N"/>
</dbReference>
<comment type="subcellular location">
    <subcellularLocation>
        <location evidence="1">Cell membrane</location>
        <topology evidence="1">Multi-pass membrane protein</topology>
    </subcellularLocation>
</comment>
<evidence type="ECO:0000256" key="1">
    <source>
        <dbReference type="ARBA" id="ARBA00004651"/>
    </source>
</evidence>
<evidence type="ECO:0000256" key="3">
    <source>
        <dbReference type="ARBA" id="ARBA00022692"/>
    </source>
</evidence>
<evidence type="ECO:0000313" key="9">
    <source>
        <dbReference type="Proteomes" id="UP000502179"/>
    </source>
</evidence>
<dbReference type="GO" id="GO:0005886">
    <property type="term" value="C:plasma membrane"/>
    <property type="evidence" value="ECO:0007669"/>
    <property type="project" value="UniProtKB-SubCell"/>
</dbReference>
<keyword evidence="2" id="KW-1003">Cell membrane</keyword>
<reference evidence="8 9" key="1">
    <citation type="submission" date="2020-02" db="EMBL/GenBank/DDBJ databases">
        <title>Genome analysis of Thermosulfuriphilus ammonigenes ST65T, an anaerobic thermophilic chemolithoautotrophic bacterium isolated from a deep-sea hydrothermal vent.</title>
        <authorList>
            <person name="Slobodkina G."/>
            <person name="Allioux M."/>
            <person name="Merkel A."/>
            <person name="Alain K."/>
            <person name="Jebbar M."/>
            <person name="Slobodkin A."/>
        </authorList>
    </citation>
    <scope>NUCLEOTIDE SEQUENCE [LARGE SCALE GENOMIC DNA]</scope>
    <source>
        <strain evidence="8 9">ST65</strain>
    </source>
</reference>
<dbReference type="Proteomes" id="UP000502179">
    <property type="component" value="Chromosome"/>
</dbReference>
<dbReference type="InterPro" id="IPR032807">
    <property type="entry name" value="GNVR"/>
</dbReference>
<dbReference type="Pfam" id="PF02706">
    <property type="entry name" value="Wzz"/>
    <property type="match status" value="1"/>
</dbReference>
<accession>A0A6G7PV49</accession>
<feature type="domain" description="Polysaccharide chain length determinant N-terminal" evidence="6">
    <location>
        <begin position="8"/>
        <end position="96"/>
    </location>
</feature>
<evidence type="ECO:0000256" key="5">
    <source>
        <dbReference type="ARBA" id="ARBA00023136"/>
    </source>
</evidence>
<dbReference type="Pfam" id="PF13807">
    <property type="entry name" value="GNVR"/>
    <property type="match status" value="1"/>
</dbReference>
<dbReference type="RefSeq" id="WP_166031525.1">
    <property type="nucleotide sequence ID" value="NZ_CP048877.1"/>
</dbReference>
<dbReference type="KEGG" id="tav:G4V39_02960"/>
<feature type="domain" description="Tyrosine-protein kinase G-rich" evidence="7">
    <location>
        <begin position="369"/>
        <end position="450"/>
    </location>
</feature>
<dbReference type="PANTHER" id="PTHR32309">
    <property type="entry name" value="TYROSINE-PROTEIN KINASE"/>
    <property type="match status" value="1"/>
</dbReference>
<keyword evidence="9" id="KW-1185">Reference proteome</keyword>
<organism evidence="8 9">
    <name type="scientific">Thermosulfuriphilus ammonigenes</name>
    <dbReference type="NCBI Taxonomy" id="1936021"/>
    <lineage>
        <taxon>Bacteria</taxon>
        <taxon>Pseudomonadati</taxon>
        <taxon>Thermodesulfobacteriota</taxon>
        <taxon>Thermodesulfobacteria</taxon>
        <taxon>Thermodesulfobacteriales</taxon>
        <taxon>Thermodesulfobacteriaceae</taxon>
        <taxon>Thermosulfuriphilus</taxon>
    </lineage>
</organism>
<keyword evidence="3" id="KW-0812">Transmembrane</keyword>
<evidence type="ECO:0000256" key="2">
    <source>
        <dbReference type="ARBA" id="ARBA00022475"/>
    </source>
</evidence>
<name>A0A6G7PV49_9BACT</name>
<dbReference type="GO" id="GO:0004713">
    <property type="term" value="F:protein tyrosine kinase activity"/>
    <property type="evidence" value="ECO:0007669"/>
    <property type="project" value="TreeGrafter"/>
</dbReference>